<gene>
    <name evidence="1" type="ORF">SAMN04488057_102238</name>
</gene>
<name>A0A1M7K075_9BACT</name>
<protein>
    <submittedName>
        <fullName evidence="1">Uncharacterized protein</fullName>
    </submittedName>
</protein>
<dbReference type="EMBL" id="FRCY01000002">
    <property type="protein sequence ID" value="SHM58732.1"/>
    <property type="molecule type" value="Genomic_DNA"/>
</dbReference>
<dbReference type="AlphaFoldDB" id="A0A1M7K075"/>
<organism evidence="1 2">
    <name type="scientific">Cyclobacterium lianum</name>
    <dbReference type="NCBI Taxonomy" id="388280"/>
    <lineage>
        <taxon>Bacteria</taxon>
        <taxon>Pseudomonadati</taxon>
        <taxon>Bacteroidota</taxon>
        <taxon>Cytophagia</taxon>
        <taxon>Cytophagales</taxon>
        <taxon>Cyclobacteriaceae</taxon>
        <taxon>Cyclobacterium</taxon>
    </lineage>
</organism>
<proteinExistence type="predicted"/>
<evidence type="ECO:0000313" key="2">
    <source>
        <dbReference type="Proteomes" id="UP000184513"/>
    </source>
</evidence>
<reference evidence="1 2" key="1">
    <citation type="submission" date="2016-11" db="EMBL/GenBank/DDBJ databases">
        <authorList>
            <person name="Jaros S."/>
            <person name="Januszkiewicz K."/>
            <person name="Wedrychowicz H."/>
        </authorList>
    </citation>
    <scope>NUCLEOTIDE SEQUENCE [LARGE SCALE GENOMIC DNA]</scope>
    <source>
        <strain evidence="1 2">CGMCC 1.6102</strain>
    </source>
</reference>
<accession>A0A1M7K075</accession>
<sequence length="39" mass="4818">MYWSLDAFFQQNLRLNENEKLKLIKTYIKNLKSEKKKRG</sequence>
<evidence type="ECO:0000313" key="1">
    <source>
        <dbReference type="EMBL" id="SHM58732.1"/>
    </source>
</evidence>
<dbReference type="Proteomes" id="UP000184513">
    <property type="component" value="Unassembled WGS sequence"/>
</dbReference>
<keyword evidence="2" id="KW-1185">Reference proteome</keyword>